<evidence type="ECO:0000313" key="23">
    <source>
        <dbReference type="Proteomes" id="UP001479520"/>
    </source>
</evidence>
<comment type="catalytic activity">
    <reaction evidence="21">
        <text>a 1,2-diacyl-sn-glycerol + ATP = a 1,2-diacyl-sn-glycero-3-phosphate + ADP + H(+)</text>
        <dbReference type="Rhea" id="RHEA:10272"/>
        <dbReference type="ChEBI" id="CHEBI:15378"/>
        <dbReference type="ChEBI" id="CHEBI:17815"/>
        <dbReference type="ChEBI" id="CHEBI:30616"/>
        <dbReference type="ChEBI" id="CHEBI:58608"/>
        <dbReference type="ChEBI" id="CHEBI:456216"/>
        <dbReference type="EC" id="2.7.1.107"/>
    </reaction>
</comment>
<keyword evidence="14 21" id="KW-0067">ATP-binding</keyword>
<sequence length="124" mass="13413">MSDYREFKGKQGLVRLFNALGYSRDGLTAAWKNEAAFREETLLAIVAIPLAVFLGETGVDRALMIGSILLILIVEILNSGLEAVVDKASPEKHELAKRAKDMGSAAVLLSLVNAATVWACVLWP</sequence>
<feature type="transmembrane region" description="Helical" evidence="21">
    <location>
        <begin position="41"/>
        <end position="59"/>
    </location>
</feature>
<evidence type="ECO:0000256" key="14">
    <source>
        <dbReference type="ARBA" id="ARBA00022840"/>
    </source>
</evidence>
<evidence type="ECO:0000256" key="7">
    <source>
        <dbReference type="ARBA" id="ARBA00022516"/>
    </source>
</evidence>
<dbReference type="Proteomes" id="UP001479520">
    <property type="component" value="Chromosome"/>
</dbReference>
<evidence type="ECO:0000256" key="19">
    <source>
        <dbReference type="ARBA" id="ARBA00023209"/>
    </source>
</evidence>
<keyword evidence="16 21" id="KW-1133">Transmembrane helix</keyword>
<keyword evidence="17 21" id="KW-0443">Lipid metabolism</keyword>
<reference evidence="22 23" key="1">
    <citation type="submission" date="2024-04" db="EMBL/GenBank/DDBJ databases">
        <title>Dissimilatory iodate-reducing microorganisms contribute to the enrichment of iodine in groundwater.</title>
        <authorList>
            <person name="Jiang Z."/>
        </authorList>
    </citation>
    <scope>NUCLEOTIDE SEQUENCE [LARGE SCALE GENOMIC DNA]</scope>
    <source>
        <strain evidence="22 23">NCP973</strain>
    </source>
</reference>
<accession>A0ABZ2XHW2</accession>
<keyword evidence="18 21" id="KW-0472">Membrane</keyword>
<feature type="transmembrane region" description="Helical" evidence="21">
    <location>
        <begin position="105"/>
        <end position="123"/>
    </location>
</feature>
<keyword evidence="11" id="KW-0479">Metal-binding</keyword>
<evidence type="ECO:0000313" key="22">
    <source>
        <dbReference type="EMBL" id="WZJ21429.1"/>
    </source>
</evidence>
<evidence type="ECO:0000256" key="9">
    <source>
        <dbReference type="ARBA" id="ARBA00022679"/>
    </source>
</evidence>
<evidence type="ECO:0000256" key="18">
    <source>
        <dbReference type="ARBA" id="ARBA00023136"/>
    </source>
</evidence>
<keyword evidence="23" id="KW-1185">Reference proteome</keyword>
<evidence type="ECO:0000256" key="10">
    <source>
        <dbReference type="ARBA" id="ARBA00022692"/>
    </source>
</evidence>
<dbReference type="Gene3D" id="1.10.287.3610">
    <property type="match status" value="1"/>
</dbReference>
<comment type="subcellular location">
    <subcellularLocation>
        <location evidence="2 21">Cell inner membrane</location>
        <topology evidence="2 21">Multi-pass membrane protein</topology>
    </subcellularLocation>
</comment>
<evidence type="ECO:0000256" key="20">
    <source>
        <dbReference type="ARBA" id="ARBA00023264"/>
    </source>
</evidence>
<keyword evidence="13 21" id="KW-0418">Kinase</keyword>
<keyword evidence="8 21" id="KW-0997">Cell inner membrane</keyword>
<dbReference type="RefSeq" id="WP_341743696.1">
    <property type="nucleotide sequence ID" value="NZ_CP151406.1"/>
</dbReference>
<comment type="similarity">
    <text evidence="3 21">Belongs to the bacterial diacylglycerol kinase family.</text>
</comment>
<evidence type="ECO:0000256" key="4">
    <source>
        <dbReference type="ARBA" id="ARBA00012133"/>
    </source>
</evidence>
<name>A0ABZ2XHW2_9RHOO</name>
<proteinExistence type="inferred from homology"/>
<evidence type="ECO:0000256" key="15">
    <source>
        <dbReference type="ARBA" id="ARBA00022842"/>
    </source>
</evidence>
<keyword evidence="7" id="KW-0444">Lipid biosynthesis</keyword>
<evidence type="ECO:0000256" key="2">
    <source>
        <dbReference type="ARBA" id="ARBA00004429"/>
    </source>
</evidence>
<keyword evidence="20 21" id="KW-1208">Phospholipid metabolism</keyword>
<evidence type="ECO:0000256" key="21">
    <source>
        <dbReference type="RuleBase" id="RU363065"/>
    </source>
</evidence>
<dbReference type="PANTHER" id="PTHR34299">
    <property type="entry name" value="DIACYLGLYCEROL KINASE"/>
    <property type="match status" value="1"/>
</dbReference>
<evidence type="ECO:0000256" key="17">
    <source>
        <dbReference type="ARBA" id="ARBA00023098"/>
    </source>
</evidence>
<keyword evidence="19" id="KW-0594">Phospholipid biosynthesis</keyword>
<protein>
    <recommendedName>
        <fullName evidence="5 21">Diacylglycerol kinase</fullName>
        <ecNumber evidence="4 21">2.7.1.107</ecNumber>
    </recommendedName>
</protein>
<feature type="transmembrane region" description="Helical" evidence="21">
    <location>
        <begin position="65"/>
        <end position="85"/>
    </location>
</feature>
<evidence type="ECO:0000256" key="5">
    <source>
        <dbReference type="ARBA" id="ARBA00017575"/>
    </source>
</evidence>
<keyword evidence="9 21" id="KW-0808">Transferase</keyword>
<evidence type="ECO:0000256" key="12">
    <source>
        <dbReference type="ARBA" id="ARBA00022741"/>
    </source>
</evidence>
<gene>
    <name evidence="22" type="ORF">AADV58_15980</name>
</gene>
<keyword evidence="10 21" id="KW-0812">Transmembrane</keyword>
<dbReference type="PANTHER" id="PTHR34299:SF1">
    <property type="entry name" value="DIACYLGLYCEROL KINASE"/>
    <property type="match status" value="1"/>
</dbReference>
<evidence type="ECO:0000256" key="16">
    <source>
        <dbReference type="ARBA" id="ARBA00022989"/>
    </source>
</evidence>
<evidence type="ECO:0000256" key="11">
    <source>
        <dbReference type="ARBA" id="ARBA00022723"/>
    </source>
</evidence>
<dbReference type="GO" id="GO:0004143">
    <property type="term" value="F:ATP-dependent diacylglycerol kinase activity"/>
    <property type="evidence" value="ECO:0007669"/>
    <property type="project" value="UniProtKB-EC"/>
</dbReference>
<evidence type="ECO:0000256" key="6">
    <source>
        <dbReference type="ARBA" id="ARBA00022475"/>
    </source>
</evidence>
<keyword evidence="12 21" id="KW-0547">Nucleotide-binding</keyword>
<organism evidence="22 23">
    <name type="scientific">Azonexus hydrophilus</name>
    <dbReference type="NCBI Taxonomy" id="418702"/>
    <lineage>
        <taxon>Bacteria</taxon>
        <taxon>Pseudomonadati</taxon>
        <taxon>Pseudomonadota</taxon>
        <taxon>Betaproteobacteria</taxon>
        <taxon>Rhodocyclales</taxon>
        <taxon>Azonexaceae</taxon>
        <taxon>Azonexus</taxon>
    </lineage>
</organism>
<evidence type="ECO:0000256" key="13">
    <source>
        <dbReference type="ARBA" id="ARBA00022777"/>
    </source>
</evidence>
<dbReference type="EMBL" id="CP151406">
    <property type="protein sequence ID" value="WZJ21429.1"/>
    <property type="molecule type" value="Genomic_DNA"/>
</dbReference>
<dbReference type="InterPro" id="IPR033718">
    <property type="entry name" value="DAGK_prok"/>
</dbReference>
<comment type="cofactor">
    <cofactor evidence="1">
        <name>Mg(2+)</name>
        <dbReference type="ChEBI" id="CHEBI:18420"/>
    </cofactor>
</comment>
<dbReference type="CDD" id="cd14264">
    <property type="entry name" value="DAGK_IM"/>
    <property type="match status" value="1"/>
</dbReference>
<comment type="function">
    <text evidence="21">Catalyzes the ATP-dependent phosphorylation of sn-l,2-diacylglycerol (DAG) to phosphatidic acid. Involved in the recycling of diacylglycerol produced as a by-product during membrane-derived oligosaccharide (MDO) biosynthesis.</text>
</comment>
<evidence type="ECO:0000256" key="8">
    <source>
        <dbReference type="ARBA" id="ARBA00022519"/>
    </source>
</evidence>
<dbReference type="EC" id="2.7.1.107" evidence="4 21"/>
<keyword evidence="6" id="KW-1003">Cell membrane</keyword>
<dbReference type="InterPro" id="IPR000829">
    <property type="entry name" value="DAGK"/>
</dbReference>
<dbReference type="Pfam" id="PF01219">
    <property type="entry name" value="DAGK_prokar"/>
    <property type="match status" value="1"/>
</dbReference>
<evidence type="ECO:0000256" key="1">
    <source>
        <dbReference type="ARBA" id="ARBA00001946"/>
    </source>
</evidence>
<dbReference type="InterPro" id="IPR036945">
    <property type="entry name" value="DAGK_sf"/>
</dbReference>
<keyword evidence="15" id="KW-0460">Magnesium</keyword>
<evidence type="ECO:0000256" key="3">
    <source>
        <dbReference type="ARBA" id="ARBA00005967"/>
    </source>
</evidence>